<reference evidence="2" key="1">
    <citation type="journal article" date="2018" name="PLoS Negl. Trop. Dis.">
        <title>Sialome diversity of ticks revealed by RNAseq of single tick salivary glands.</title>
        <authorList>
            <person name="Perner J."/>
            <person name="Kropackova S."/>
            <person name="Kopacek P."/>
            <person name="Ribeiro J.M."/>
        </authorList>
    </citation>
    <scope>NUCLEOTIDE SEQUENCE</scope>
    <source>
        <strain evidence="2">Siblings of single egg batch collected in Ceske Budejovice</strain>
        <tissue evidence="2">Salivary glands</tissue>
    </source>
</reference>
<evidence type="ECO:0000313" key="2">
    <source>
        <dbReference type="EMBL" id="JAR94645.1"/>
    </source>
</evidence>
<feature type="compositionally biased region" description="Low complexity" evidence="1">
    <location>
        <begin position="7"/>
        <end position="18"/>
    </location>
</feature>
<dbReference type="AlphaFoldDB" id="A0A147BWA2"/>
<sequence>MRPIFLSASSNSRNACSRKGGKLEKKKTRKKKVPRIFFCFFFYFFFCKGVRKYISRNSNVRSWKSISYILCTSRKEKFCAKSLRNTFFFLHLCVSIPIQNSRIMYTLKLRRLFFFSPMRPRVCEKVVWFVPFKVQRRVRRPNMKQQ</sequence>
<accession>A0A147BWA2</accession>
<feature type="region of interest" description="Disordered" evidence="1">
    <location>
        <begin position="1"/>
        <end position="23"/>
    </location>
</feature>
<dbReference type="EMBL" id="GEGO01000759">
    <property type="protein sequence ID" value="JAR94645.1"/>
    <property type="molecule type" value="Transcribed_RNA"/>
</dbReference>
<name>A0A147BWA2_IXORI</name>
<evidence type="ECO:0000256" key="1">
    <source>
        <dbReference type="SAM" id="MobiDB-lite"/>
    </source>
</evidence>
<protein>
    <submittedName>
        <fullName evidence="2">Uncharacterized protein</fullName>
    </submittedName>
</protein>
<organism evidence="2">
    <name type="scientific">Ixodes ricinus</name>
    <name type="common">Common tick</name>
    <name type="synonym">Acarus ricinus</name>
    <dbReference type="NCBI Taxonomy" id="34613"/>
    <lineage>
        <taxon>Eukaryota</taxon>
        <taxon>Metazoa</taxon>
        <taxon>Ecdysozoa</taxon>
        <taxon>Arthropoda</taxon>
        <taxon>Chelicerata</taxon>
        <taxon>Arachnida</taxon>
        <taxon>Acari</taxon>
        <taxon>Parasitiformes</taxon>
        <taxon>Ixodida</taxon>
        <taxon>Ixodoidea</taxon>
        <taxon>Ixodidae</taxon>
        <taxon>Ixodinae</taxon>
        <taxon>Ixodes</taxon>
    </lineage>
</organism>
<proteinExistence type="predicted"/>